<feature type="transmembrane region" description="Helical" evidence="1">
    <location>
        <begin position="423"/>
        <end position="445"/>
    </location>
</feature>
<evidence type="ECO:0000313" key="3">
    <source>
        <dbReference type="Proteomes" id="UP001175000"/>
    </source>
</evidence>
<protein>
    <submittedName>
        <fullName evidence="2">Uncharacterized protein</fullName>
    </submittedName>
</protein>
<feature type="transmembrane region" description="Helical" evidence="1">
    <location>
        <begin position="391"/>
        <end position="411"/>
    </location>
</feature>
<feature type="non-terminal residue" evidence="2">
    <location>
        <position position="1"/>
    </location>
</feature>
<dbReference type="Proteomes" id="UP001175000">
    <property type="component" value="Unassembled WGS sequence"/>
</dbReference>
<evidence type="ECO:0000256" key="1">
    <source>
        <dbReference type="SAM" id="Phobius"/>
    </source>
</evidence>
<accession>A0AA39XD79</accession>
<keyword evidence="1" id="KW-1133">Transmembrane helix</keyword>
<dbReference type="PANTHER" id="PTHR35043:SF7">
    <property type="entry name" value="TRANSCRIPTION FACTOR DOMAIN-CONTAINING PROTEIN"/>
    <property type="match status" value="1"/>
</dbReference>
<keyword evidence="3" id="KW-1185">Reference proteome</keyword>
<evidence type="ECO:0000313" key="2">
    <source>
        <dbReference type="EMBL" id="KAK0631496.1"/>
    </source>
</evidence>
<dbReference type="PANTHER" id="PTHR35043">
    <property type="entry name" value="TRANSCRIPTION FACTOR DOMAIN-CONTAINING PROTEIN"/>
    <property type="match status" value="1"/>
</dbReference>
<proteinExistence type="predicted"/>
<dbReference type="AlphaFoldDB" id="A0AA39XD79"/>
<feature type="transmembrane region" description="Helical" evidence="1">
    <location>
        <begin position="7"/>
        <end position="25"/>
    </location>
</feature>
<sequence>PPTRGTFRLLIGCIATLSLCVYSALHLNVLPPAGRERQPGPKTKDNRLSFQPSLSTVFSSKAKWVLIGMFAPEFVVYTAWSQWRSARKLTDLITSSPEAKDLEWTMTHSFFALMGGFAVDTDDPGEDEYIAGSPRLHLTANGVAALAEIGLLPSISKDFILDKSKADHFTKALVIMQAGWLVIECLGRAIGRLPVSQLELNTIAHIACAFVTYSLWWHKPHDVHHPVVIADEWKRPLVAAMAMFSKEGRGSPPEIEALLHYTNQSPPKSPADLSGPLKILHRRLRSKTSSEPQIVSPVTIFRLHEIFADSKPPIHLDIDPTTLTRWSLACQSLSDHPALWSRFRSPSRSTKRNDTSYLVHEYPESKLNVDFVCTAVPNWPGRDLLPHNQKYTPMAFFSACVVFYGGAHTGAWNDYFPSENERLFWRIAAVYVAGSGFSWFALRALQMELEGFHRKYIRGKTGQWVTRTPLGAVLVMVPLYVITALGCGYVAARVYLVVEAFISLRDVPAELYLTPEWSRYLVHF</sequence>
<reference evidence="2" key="1">
    <citation type="submission" date="2023-06" db="EMBL/GenBank/DDBJ databases">
        <title>Genome-scale phylogeny and comparative genomics of the fungal order Sordariales.</title>
        <authorList>
            <consortium name="Lawrence Berkeley National Laboratory"/>
            <person name="Hensen N."/>
            <person name="Bonometti L."/>
            <person name="Westerberg I."/>
            <person name="Brannstrom I.O."/>
            <person name="Guillou S."/>
            <person name="Cros-Aarteil S."/>
            <person name="Calhoun S."/>
            <person name="Haridas S."/>
            <person name="Kuo A."/>
            <person name="Mondo S."/>
            <person name="Pangilinan J."/>
            <person name="Riley R."/>
            <person name="Labutti K."/>
            <person name="Andreopoulos B."/>
            <person name="Lipzen A."/>
            <person name="Chen C."/>
            <person name="Yanf M."/>
            <person name="Daum C."/>
            <person name="Ng V."/>
            <person name="Clum A."/>
            <person name="Steindorff A."/>
            <person name="Ohm R."/>
            <person name="Martin F."/>
            <person name="Silar P."/>
            <person name="Natvig D."/>
            <person name="Lalanne C."/>
            <person name="Gautier V."/>
            <person name="Ament-Velasquez S.L."/>
            <person name="Kruys A."/>
            <person name="Hutchinson M.I."/>
            <person name="Powell A.J."/>
            <person name="Barry K."/>
            <person name="Miller A.N."/>
            <person name="Grigoriev I.V."/>
            <person name="Debuchy R."/>
            <person name="Gladieux P."/>
            <person name="Thoren M.H."/>
            <person name="Johannesson H."/>
        </authorList>
    </citation>
    <scope>NUCLEOTIDE SEQUENCE</scope>
    <source>
        <strain evidence="2">CBS 606.72</strain>
    </source>
</reference>
<organism evidence="2 3">
    <name type="scientific">Immersiella caudata</name>
    <dbReference type="NCBI Taxonomy" id="314043"/>
    <lineage>
        <taxon>Eukaryota</taxon>
        <taxon>Fungi</taxon>
        <taxon>Dikarya</taxon>
        <taxon>Ascomycota</taxon>
        <taxon>Pezizomycotina</taxon>
        <taxon>Sordariomycetes</taxon>
        <taxon>Sordariomycetidae</taxon>
        <taxon>Sordariales</taxon>
        <taxon>Lasiosphaeriaceae</taxon>
        <taxon>Immersiella</taxon>
    </lineage>
</organism>
<name>A0AA39XD79_9PEZI</name>
<comment type="caution">
    <text evidence="2">The sequence shown here is derived from an EMBL/GenBank/DDBJ whole genome shotgun (WGS) entry which is preliminary data.</text>
</comment>
<feature type="transmembrane region" description="Helical" evidence="1">
    <location>
        <begin position="470"/>
        <end position="492"/>
    </location>
</feature>
<keyword evidence="1" id="KW-0472">Membrane</keyword>
<dbReference type="EMBL" id="JAULSU010000001">
    <property type="protein sequence ID" value="KAK0631496.1"/>
    <property type="molecule type" value="Genomic_DNA"/>
</dbReference>
<gene>
    <name evidence="2" type="ORF">B0T14DRAFT_417357</name>
</gene>
<keyword evidence="1" id="KW-0812">Transmembrane</keyword>